<evidence type="ECO:0000256" key="1">
    <source>
        <dbReference type="SAM" id="MobiDB-lite"/>
    </source>
</evidence>
<feature type="compositionally biased region" description="Basic and acidic residues" evidence="1">
    <location>
        <begin position="168"/>
        <end position="183"/>
    </location>
</feature>
<feature type="region of interest" description="Disordered" evidence="1">
    <location>
        <begin position="161"/>
        <end position="203"/>
    </location>
</feature>
<name>A0ABQ7WPH3_SOLTU</name>
<gene>
    <name evidence="2" type="ORF">KY290_001759</name>
</gene>
<proteinExistence type="predicted"/>
<evidence type="ECO:0000313" key="2">
    <source>
        <dbReference type="EMBL" id="KAH0782161.1"/>
    </source>
</evidence>
<protein>
    <recommendedName>
        <fullName evidence="4">Integrase core domain containing protein</fullName>
    </recommendedName>
</protein>
<accession>A0ABQ7WPH3</accession>
<reference evidence="2 3" key="1">
    <citation type="journal article" date="2021" name="bioRxiv">
        <title>Chromosome-scale and haplotype-resolved genome assembly of a tetraploid potato cultivar.</title>
        <authorList>
            <person name="Sun H."/>
            <person name="Jiao W.-B."/>
            <person name="Krause K."/>
            <person name="Campoy J.A."/>
            <person name="Goel M."/>
            <person name="Folz-Donahue K."/>
            <person name="Kukat C."/>
            <person name="Huettel B."/>
            <person name="Schneeberger K."/>
        </authorList>
    </citation>
    <scope>NUCLEOTIDE SEQUENCE [LARGE SCALE GENOMIC DNA]</scope>
    <source>
        <strain evidence="2">SolTubOtavaFocal</strain>
        <tissue evidence="2">Leaves</tissue>
    </source>
</reference>
<organism evidence="2 3">
    <name type="scientific">Solanum tuberosum</name>
    <name type="common">Potato</name>
    <dbReference type="NCBI Taxonomy" id="4113"/>
    <lineage>
        <taxon>Eukaryota</taxon>
        <taxon>Viridiplantae</taxon>
        <taxon>Streptophyta</taxon>
        <taxon>Embryophyta</taxon>
        <taxon>Tracheophyta</taxon>
        <taxon>Spermatophyta</taxon>
        <taxon>Magnoliopsida</taxon>
        <taxon>eudicotyledons</taxon>
        <taxon>Gunneridae</taxon>
        <taxon>Pentapetalae</taxon>
        <taxon>asterids</taxon>
        <taxon>lamiids</taxon>
        <taxon>Solanales</taxon>
        <taxon>Solanaceae</taxon>
        <taxon>Solanoideae</taxon>
        <taxon>Solaneae</taxon>
        <taxon>Solanum</taxon>
    </lineage>
</organism>
<feature type="compositionally biased region" description="Acidic residues" evidence="1">
    <location>
        <begin position="184"/>
        <end position="203"/>
    </location>
</feature>
<dbReference type="EMBL" id="JAIVGD010000001">
    <property type="protein sequence ID" value="KAH0782161.1"/>
    <property type="molecule type" value="Genomic_DNA"/>
</dbReference>
<comment type="caution">
    <text evidence="2">The sequence shown here is derived from an EMBL/GenBank/DDBJ whole genome shotgun (WGS) entry which is preliminary data.</text>
</comment>
<dbReference type="Proteomes" id="UP000826656">
    <property type="component" value="Unassembled WGS sequence"/>
</dbReference>
<sequence length="203" mass="22455">MNCLISGFHYTDITRDRVCLVYALMIGTELNIRAIVKSAMCKARVHKGHMYAFGGLITKMCRAAGVPEEHLDYMAPLYPASVDITRTKGNDTEFGPTLTTAERHRRDELIMANMYGLEMLRHQNCCHASTDMQLGEVARCYPLNDHAKALLGIGPAFCEPVDNDIPTDEEHARTSSDVDSKSEEEIDPAQAGDETEGGDAMED</sequence>
<keyword evidence="3" id="KW-1185">Reference proteome</keyword>
<evidence type="ECO:0000313" key="3">
    <source>
        <dbReference type="Proteomes" id="UP000826656"/>
    </source>
</evidence>
<evidence type="ECO:0008006" key="4">
    <source>
        <dbReference type="Google" id="ProtNLM"/>
    </source>
</evidence>